<dbReference type="STRING" id="1266370.NITGR_280095"/>
<reference evidence="1 2" key="1">
    <citation type="journal article" date="2013" name="Front. Microbiol.">
        <title>The genome of Nitrospina gracilis illuminates the metabolism and evolution of the major marine nitrite oxidizer.</title>
        <authorList>
            <person name="Luecker S."/>
            <person name="Nowka B."/>
            <person name="Rattei T."/>
            <person name="Spieck E."/>
            <person name="and Daims H."/>
        </authorList>
    </citation>
    <scope>NUCLEOTIDE SEQUENCE [LARGE SCALE GENOMIC DNA]</scope>
    <source>
        <strain evidence="1 2">3/211</strain>
    </source>
</reference>
<dbReference type="EMBL" id="CAQJ01000031">
    <property type="protein sequence ID" value="CCQ90379.1"/>
    <property type="molecule type" value="Genomic_DNA"/>
</dbReference>
<organism evidence="1 2">
    <name type="scientific">Nitrospina gracilis (strain 3/211)</name>
    <dbReference type="NCBI Taxonomy" id="1266370"/>
    <lineage>
        <taxon>Bacteria</taxon>
        <taxon>Pseudomonadati</taxon>
        <taxon>Nitrospinota/Tectimicrobiota group</taxon>
        <taxon>Nitrospinota</taxon>
        <taxon>Nitrospinia</taxon>
        <taxon>Nitrospinales</taxon>
        <taxon>Nitrospinaceae</taxon>
        <taxon>Nitrospina</taxon>
    </lineage>
</organism>
<evidence type="ECO:0000313" key="2">
    <source>
        <dbReference type="Proteomes" id="UP000011704"/>
    </source>
</evidence>
<evidence type="ECO:0000313" key="1">
    <source>
        <dbReference type="EMBL" id="CCQ90379.1"/>
    </source>
</evidence>
<gene>
    <name evidence="1" type="ORF">NITGR_280095</name>
</gene>
<sequence length="133" mass="15396">MMTINSKNLRILVFLGFLFPTFPLSSYADSKSEDLSHSVATLSTMLRVAEAGDWERYVDEFYGEQHKFRSSSDREKLILRFRAKWGSKVIAGLREASRVKPHLSKDGSKAIFQLKNGKFILYKNEKGDWMFHL</sequence>
<dbReference type="AlphaFoldDB" id="M1YXG1"/>
<dbReference type="InParanoid" id="M1YXG1"/>
<keyword evidence="2" id="KW-1185">Reference proteome</keyword>
<accession>M1YXG1</accession>
<protein>
    <recommendedName>
        <fullName evidence="3">DUF4440 domain-containing protein</fullName>
    </recommendedName>
</protein>
<name>M1YXG1_NITG3</name>
<comment type="caution">
    <text evidence="1">The sequence shown here is derived from an EMBL/GenBank/DDBJ whole genome shotgun (WGS) entry which is preliminary data.</text>
</comment>
<dbReference type="HOGENOM" id="CLU_1904525_0_0_0"/>
<dbReference type="Proteomes" id="UP000011704">
    <property type="component" value="Unassembled WGS sequence"/>
</dbReference>
<dbReference type="RefSeq" id="WP_005007795.1">
    <property type="nucleotide sequence ID" value="NZ_HG422173.1"/>
</dbReference>
<proteinExistence type="predicted"/>
<evidence type="ECO:0008006" key="3">
    <source>
        <dbReference type="Google" id="ProtNLM"/>
    </source>
</evidence>